<gene>
    <name evidence="1" type="ORF">WMSIL1_LOCUS3974</name>
</gene>
<name>A0A564YAZ8_HYMDI</name>
<keyword evidence="2" id="KW-1185">Reference proteome</keyword>
<dbReference type="Proteomes" id="UP000321570">
    <property type="component" value="Unassembled WGS sequence"/>
</dbReference>
<accession>A0A564YAZ8</accession>
<organism evidence="1 2">
    <name type="scientific">Hymenolepis diminuta</name>
    <name type="common">Rat tapeworm</name>
    <dbReference type="NCBI Taxonomy" id="6216"/>
    <lineage>
        <taxon>Eukaryota</taxon>
        <taxon>Metazoa</taxon>
        <taxon>Spiralia</taxon>
        <taxon>Lophotrochozoa</taxon>
        <taxon>Platyhelminthes</taxon>
        <taxon>Cestoda</taxon>
        <taxon>Eucestoda</taxon>
        <taxon>Cyclophyllidea</taxon>
        <taxon>Hymenolepididae</taxon>
        <taxon>Hymenolepis</taxon>
    </lineage>
</organism>
<reference evidence="1 2" key="1">
    <citation type="submission" date="2019-07" db="EMBL/GenBank/DDBJ databases">
        <authorList>
            <person name="Jastrzebski P J."/>
            <person name="Paukszto L."/>
            <person name="Jastrzebski P J."/>
        </authorList>
    </citation>
    <scope>NUCLEOTIDE SEQUENCE [LARGE SCALE GENOMIC DNA]</scope>
    <source>
        <strain evidence="1 2">WMS-il1</strain>
    </source>
</reference>
<protein>
    <submittedName>
        <fullName evidence="1">Uncharacterized protein</fullName>
    </submittedName>
</protein>
<evidence type="ECO:0000313" key="1">
    <source>
        <dbReference type="EMBL" id="VUZ43743.1"/>
    </source>
</evidence>
<sequence>MQEHAAHGKIRYCRVCPYQNRSCNVCGKKGHRVESYQSDTKGQKKKKSNTGKASTAFDSLNFWVLPVFVEVDYGGGPTCPPPTDLNFRNHAATPCGVNFSCSLATQLIITSINLSVNSSVKCGECEVVSFDFNLHERSTNSSTFHFVGRNFYFDLYEKEKNHC</sequence>
<proteinExistence type="predicted"/>
<dbReference type="AlphaFoldDB" id="A0A564YAZ8"/>
<evidence type="ECO:0000313" key="2">
    <source>
        <dbReference type="Proteomes" id="UP000321570"/>
    </source>
</evidence>
<dbReference type="EMBL" id="CABIJS010000111">
    <property type="protein sequence ID" value="VUZ43743.1"/>
    <property type="molecule type" value="Genomic_DNA"/>
</dbReference>